<reference evidence="1" key="2">
    <citation type="submission" date="2011-10" db="EMBL/GenBank/DDBJ databases">
        <title>The Genome Sequence of Granulicatella elegans ATCC 700633.</title>
        <authorList>
            <consortium name="The Broad Institute Genome Sequencing Platform"/>
            <consortium name="The Broad Institute Genome Sequencing Center for Infectious Disease"/>
            <person name="Earl A."/>
            <person name="Ward D."/>
            <person name="Feldgarden M."/>
            <person name="Gevers D."/>
            <person name="Sibley C.D."/>
            <person name="Field T.R."/>
            <person name="Grinwis M."/>
            <person name="Eshaghurshan C.S."/>
            <person name="Surette M.G."/>
            <person name="Young S.K."/>
            <person name="Zeng Q."/>
            <person name="Gargeya S."/>
            <person name="Fitzgerald M."/>
            <person name="Haas B."/>
            <person name="Abouelleil A."/>
            <person name="Alvarado L."/>
            <person name="Arachchi H.M."/>
            <person name="Berlin A."/>
            <person name="Brown A."/>
            <person name="Chapman S.B."/>
            <person name="Chen Z."/>
            <person name="Dunbar C."/>
            <person name="Freedman E."/>
            <person name="Gearin G."/>
            <person name="Goldberg J."/>
            <person name="Griggs A."/>
            <person name="Gujja S."/>
            <person name="Heiman D."/>
            <person name="Howarth C."/>
            <person name="Larson L."/>
            <person name="Lui A."/>
            <person name="MacDonald P.J.P."/>
            <person name="Montmayeur A."/>
            <person name="Murphy C."/>
            <person name="Neiman D."/>
            <person name="Pearson M."/>
            <person name="Priest M."/>
            <person name="Roberts A."/>
            <person name="Saif S."/>
            <person name="Shea T."/>
            <person name="Shenoy N."/>
            <person name="Sisk P."/>
            <person name="Stolte C."/>
            <person name="Sykes S."/>
            <person name="Wortman J."/>
            <person name="Nusbaum C."/>
            <person name="Birren B."/>
        </authorList>
    </citation>
    <scope>NUCLEOTIDE SEQUENCE [LARGE SCALE GENOMIC DNA]</scope>
    <source>
        <strain evidence="1">ATCC 700633</strain>
    </source>
</reference>
<dbReference type="AlphaFoldDB" id="D0BL12"/>
<evidence type="ECO:0000313" key="1">
    <source>
        <dbReference type="EMBL" id="EEW93765.2"/>
    </source>
</evidence>
<proteinExistence type="predicted"/>
<dbReference type="OrthoDB" id="95688at2"/>
<keyword evidence="2" id="KW-1185">Reference proteome</keyword>
<gene>
    <name evidence="1" type="ORF">HMPREF0446_00647</name>
</gene>
<dbReference type="RefSeq" id="WP_020991310.1">
    <property type="nucleotide sequence ID" value="NZ_KI391971.1"/>
</dbReference>
<dbReference type="HOGENOM" id="CLU_194461_0_0_9"/>
<dbReference type="EMBL" id="ACRF02000013">
    <property type="protein sequence ID" value="EEW93765.2"/>
    <property type="molecule type" value="Genomic_DNA"/>
</dbReference>
<dbReference type="Proteomes" id="UP000002939">
    <property type="component" value="Unassembled WGS sequence"/>
</dbReference>
<organism evidence="1 2">
    <name type="scientific">Granulicatella elegans ATCC 700633</name>
    <dbReference type="NCBI Taxonomy" id="626369"/>
    <lineage>
        <taxon>Bacteria</taxon>
        <taxon>Bacillati</taxon>
        <taxon>Bacillota</taxon>
        <taxon>Bacilli</taxon>
        <taxon>Lactobacillales</taxon>
        <taxon>Carnobacteriaceae</taxon>
        <taxon>Granulicatella</taxon>
    </lineage>
</organism>
<name>D0BL12_9LACT</name>
<protein>
    <submittedName>
        <fullName evidence="1">Uncharacterized protein</fullName>
    </submittedName>
</protein>
<dbReference type="eggNOG" id="COG0629">
    <property type="taxonomic scope" value="Bacteria"/>
</dbReference>
<reference evidence="1" key="1">
    <citation type="submission" date="2009-09" db="EMBL/GenBank/DDBJ databases">
        <authorList>
            <consortium name="The Broad Institute Genome Sequencing Platform"/>
            <person name="Ward D."/>
            <person name="Feldgarden M."/>
            <person name="Earl A."/>
            <person name="Young S.K."/>
            <person name="Zeng Q."/>
            <person name="Koehrsen M."/>
            <person name="Alvarado L."/>
            <person name="Berlin A."/>
            <person name="Bochicchio J."/>
            <person name="Borenstein D."/>
            <person name="Chapman S.B."/>
            <person name="Chen Z."/>
            <person name="Engels R."/>
            <person name="Freedman E."/>
            <person name="Gellesch M."/>
            <person name="Goldberg J."/>
            <person name="Griggs A."/>
            <person name="Gujja S."/>
            <person name="Heilman E."/>
            <person name="Heiman D."/>
            <person name="Hepburn T."/>
            <person name="Howarth C."/>
            <person name="Jen D."/>
            <person name="Larson L."/>
            <person name="Lewis B."/>
            <person name="Mehta T."/>
            <person name="Park D."/>
            <person name="Pearson M."/>
            <person name="Roberts A."/>
            <person name="Saif S."/>
            <person name="Shea T."/>
            <person name="Shenoy N."/>
            <person name="Sisk P."/>
            <person name="Stolte C."/>
            <person name="Sykes S."/>
            <person name="Thomson T."/>
            <person name="Walk T."/>
            <person name="White J."/>
            <person name="Yandava C."/>
            <person name="Sibley C.D."/>
            <person name="Field T.R."/>
            <person name="Grinwis M."/>
            <person name="Eshaghurshan C.S."/>
            <person name="Surette M.G."/>
            <person name="Haas B."/>
            <person name="Nusbaum C."/>
            <person name="Birren B."/>
        </authorList>
    </citation>
    <scope>NUCLEOTIDE SEQUENCE [LARGE SCALE GENOMIC DNA]</scope>
    <source>
        <strain evidence="1">ATCC 700633</strain>
    </source>
</reference>
<accession>D0BL12</accession>
<comment type="caution">
    <text evidence="1">The sequence shown here is derived from an EMBL/GenBank/DDBJ whole genome shotgun (WGS) entry which is preliminary data.</text>
</comment>
<sequence length="82" mass="10255">MLYYEYKMKRWEVEKWTFLKTKQAIEEMMQKDYKTFFTALISIEKDINNQDVLDMMYQKYMNTDEMHLLNDEFDEMITVVRV</sequence>
<evidence type="ECO:0000313" key="2">
    <source>
        <dbReference type="Proteomes" id="UP000002939"/>
    </source>
</evidence>
<dbReference type="STRING" id="626369.HMPREF0446_00647"/>